<reference evidence="3" key="1">
    <citation type="journal article" date="2019" name="Gigascience">
        <title>De novo genome assembly of the endangered Acer yangbiense, a plant species with extremely small populations endemic to Yunnan Province, China.</title>
        <authorList>
            <person name="Yang J."/>
            <person name="Wariss H.M."/>
            <person name="Tao L."/>
            <person name="Zhang R."/>
            <person name="Yun Q."/>
            <person name="Hollingsworth P."/>
            <person name="Dao Z."/>
            <person name="Luo G."/>
            <person name="Guo H."/>
            <person name="Ma Y."/>
            <person name="Sun W."/>
        </authorList>
    </citation>
    <scope>NUCLEOTIDE SEQUENCE [LARGE SCALE GENOMIC DNA]</scope>
    <source>
        <strain evidence="3">cv. Malutang</strain>
    </source>
</reference>
<evidence type="ECO:0000313" key="3">
    <source>
        <dbReference type="Proteomes" id="UP000323000"/>
    </source>
</evidence>
<evidence type="ECO:0000259" key="1">
    <source>
        <dbReference type="PROSITE" id="PS50035"/>
    </source>
</evidence>
<proteinExistence type="predicted"/>
<gene>
    <name evidence="2" type="ORF">EZV62_004587</name>
</gene>
<accession>A0A5C7IM03</accession>
<dbReference type="Pfam" id="PF22936">
    <property type="entry name" value="Pol_BBD"/>
    <property type="match status" value="1"/>
</dbReference>
<name>A0A5C7IM03_9ROSI</name>
<dbReference type="AlphaFoldDB" id="A0A5C7IM03"/>
<dbReference type="OrthoDB" id="1748863at2759"/>
<organism evidence="2 3">
    <name type="scientific">Acer yangbiense</name>
    <dbReference type="NCBI Taxonomy" id="1000413"/>
    <lineage>
        <taxon>Eukaryota</taxon>
        <taxon>Viridiplantae</taxon>
        <taxon>Streptophyta</taxon>
        <taxon>Embryophyta</taxon>
        <taxon>Tracheophyta</taxon>
        <taxon>Spermatophyta</taxon>
        <taxon>Magnoliopsida</taxon>
        <taxon>eudicotyledons</taxon>
        <taxon>Gunneridae</taxon>
        <taxon>Pentapetalae</taxon>
        <taxon>rosids</taxon>
        <taxon>malvids</taxon>
        <taxon>Sapindales</taxon>
        <taxon>Sapindaceae</taxon>
        <taxon>Hippocastanoideae</taxon>
        <taxon>Acereae</taxon>
        <taxon>Acer</taxon>
    </lineage>
</organism>
<dbReference type="GO" id="GO:0003824">
    <property type="term" value="F:catalytic activity"/>
    <property type="evidence" value="ECO:0007669"/>
    <property type="project" value="InterPro"/>
</dbReference>
<feature type="domain" description="PLD phosphodiesterase" evidence="1">
    <location>
        <begin position="192"/>
        <end position="222"/>
    </location>
</feature>
<protein>
    <recommendedName>
        <fullName evidence="1">PLD phosphodiesterase domain-containing protein</fullName>
    </recommendedName>
</protein>
<dbReference type="PANTHER" id="PTHR34222:SF99">
    <property type="entry name" value="PROTEIN, PUTATIVE-RELATED"/>
    <property type="match status" value="1"/>
</dbReference>
<comment type="caution">
    <text evidence="2">The sequence shown here is derived from an EMBL/GenBank/DDBJ whole genome shotgun (WGS) entry which is preliminary data.</text>
</comment>
<dbReference type="InterPro" id="IPR001736">
    <property type="entry name" value="PLipase_D/transphosphatidylase"/>
</dbReference>
<dbReference type="InterPro" id="IPR054722">
    <property type="entry name" value="PolX-like_BBD"/>
</dbReference>
<dbReference type="PROSITE" id="PS50035">
    <property type="entry name" value="PLD"/>
    <property type="match status" value="1"/>
</dbReference>
<dbReference type="PANTHER" id="PTHR34222">
    <property type="entry name" value="GAG_PRE-INTEGRS DOMAIN-CONTAINING PROTEIN"/>
    <property type="match status" value="1"/>
</dbReference>
<keyword evidence="3" id="KW-1185">Reference proteome</keyword>
<evidence type="ECO:0000313" key="2">
    <source>
        <dbReference type="EMBL" id="TXG69652.1"/>
    </source>
</evidence>
<dbReference type="EMBL" id="VAHF01000002">
    <property type="protein sequence ID" value="TXG69652.1"/>
    <property type="molecule type" value="Genomic_DNA"/>
</dbReference>
<dbReference type="Proteomes" id="UP000323000">
    <property type="component" value="Chromosome 2"/>
</dbReference>
<sequence>MDLLNQDRSMQFLQGLHESYSAFRSQILLREPLPPVNKMYSLLLQEKKQHAFSTSATPNLNEGHGGQKNCPRYHGDHFGRNGRTIQNCYKLYGFPPHSNNGPLESVQSQSHDLAASDQHLNAISTPSIEQVPAQITQDQHDQLLAILQRGRIDPATNFTGIALNSFNNDAWIIDSGATNHMCFTPNLLQSMSPSISHSKVLVANGSIASITQIGSTNINSKLHLDNVYLFPSFKFKLL</sequence>